<dbReference type="AlphaFoldDB" id="A0A1G5KL71"/>
<dbReference type="OrthoDB" id="9773233at2"/>
<comment type="cofactor">
    <cofactor evidence="1">
        <name>FAD</name>
        <dbReference type="ChEBI" id="CHEBI:57692"/>
    </cofactor>
</comment>
<dbReference type="SUPFAM" id="SSF51905">
    <property type="entry name" value="FAD/NAD(P)-binding domain"/>
    <property type="match status" value="1"/>
</dbReference>
<evidence type="ECO:0000259" key="4">
    <source>
        <dbReference type="Pfam" id="PF03486"/>
    </source>
</evidence>
<organism evidence="6 7">
    <name type="scientific">Alkaliphilus peptidifermentans DSM 18978</name>
    <dbReference type="NCBI Taxonomy" id="1120976"/>
    <lineage>
        <taxon>Bacteria</taxon>
        <taxon>Bacillati</taxon>
        <taxon>Bacillota</taxon>
        <taxon>Clostridia</taxon>
        <taxon>Peptostreptococcales</taxon>
        <taxon>Natronincolaceae</taxon>
        <taxon>Alkaliphilus</taxon>
    </lineage>
</organism>
<dbReference type="InterPro" id="IPR055178">
    <property type="entry name" value="RsdA/BaiN/AoA(So)-like_dom"/>
</dbReference>
<feature type="domain" description="RsdA/BaiN/AoA(So)-like insert" evidence="5">
    <location>
        <begin position="193"/>
        <end position="355"/>
    </location>
</feature>
<evidence type="ECO:0000313" key="6">
    <source>
        <dbReference type="EMBL" id="SCZ01355.1"/>
    </source>
</evidence>
<evidence type="ECO:0000256" key="2">
    <source>
        <dbReference type="ARBA" id="ARBA00022630"/>
    </source>
</evidence>
<evidence type="ECO:0008006" key="8">
    <source>
        <dbReference type="Google" id="ProtNLM"/>
    </source>
</evidence>
<dbReference type="PRINTS" id="PR00368">
    <property type="entry name" value="FADPNR"/>
</dbReference>
<dbReference type="PANTHER" id="PTHR42887:SF2">
    <property type="entry name" value="OS12G0638800 PROTEIN"/>
    <property type="match status" value="1"/>
</dbReference>
<feature type="domain" description="RsdA/BaiN/AoA(So)-like Rossmann fold-like" evidence="4">
    <location>
        <begin position="5"/>
        <end position="409"/>
    </location>
</feature>
<protein>
    <recommendedName>
        <fullName evidence="8">Aminoacetone oxidase family FAD-binding enzyme</fullName>
    </recommendedName>
</protein>
<dbReference type="SUPFAM" id="SSF160996">
    <property type="entry name" value="HI0933 insert domain-like"/>
    <property type="match status" value="1"/>
</dbReference>
<dbReference type="InterPro" id="IPR023166">
    <property type="entry name" value="BaiN-like_dom_sf"/>
</dbReference>
<dbReference type="RefSeq" id="WP_091546290.1">
    <property type="nucleotide sequence ID" value="NZ_FMUS01000028.1"/>
</dbReference>
<accession>A0A1G5KL71</accession>
<sequence length="410" mass="45245">MERSKVIIVGGGAAGMMAAITAAGNNKQVVLLEKQQCLGSKLRITGGGRCNITNIATPDKMMENVIRNKKFLFPSFHSMTSQDLMRILKSKGIPLKVEEEGKVFPESNKSEDIIDYFIEELNRLNVKVYLNNEVKNLIIEDNHLKGVVLANGKELTGDSVIIATGGQSYPYTGSTGDGYRLAKSIGHHIIPIRASLVPIIIEEKWIQDLMGISFDSVNIYLKEKKSNKQITSGGLIFTHFGISGPAVLRMSAHIAGYNNKEIPKLKIDFLPDLTEDSLHNILKEGIQNNRNKSLKATLSQYLPKNFIVYLLKHLEIDIEVELNHLQKQQRHRIVQLIKGLELTIKGLGGLKEAIITAGGISVKEINPNTMESKLLKGLFFCGEIIDVDALTGGFNLHIAFSTGYLAGQNV</sequence>
<dbReference type="Gene3D" id="3.50.50.60">
    <property type="entry name" value="FAD/NAD(P)-binding domain"/>
    <property type="match status" value="1"/>
</dbReference>
<dbReference type="Gene3D" id="2.40.30.10">
    <property type="entry name" value="Translation factors"/>
    <property type="match status" value="1"/>
</dbReference>
<evidence type="ECO:0000313" key="7">
    <source>
        <dbReference type="Proteomes" id="UP000198636"/>
    </source>
</evidence>
<keyword evidence="3" id="KW-0274">FAD</keyword>
<keyword evidence="2" id="KW-0285">Flavoprotein</keyword>
<dbReference type="EMBL" id="FMUS01000028">
    <property type="protein sequence ID" value="SCZ01355.1"/>
    <property type="molecule type" value="Genomic_DNA"/>
</dbReference>
<proteinExistence type="predicted"/>
<keyword evidence="7" id="KW-1185">Reference proteome</keyword>
<reference evidence="6 7" key="1">
    <citation type="submission" date="2016-10" db="EMBL/GenBank/DDBJ databases">
        <authorList>
            <person name="de Groot N.N."/>
        </authorList>
    </citation>
    <scope>NUCLEOTIDE SEQUENCE [LARGE SCALE GENOMIC DNA]</scope>
    <source>
        <strain evidence="6 7">DSM 18978</strain>
    </source>
</reference>
<evidence type="ECO:0000256" key="3">
    <source>
        <dbReference type="ARBA" id="ARBA00022827"/>
    </source>
</evidence>
<dbReference type="STRING" id="1120976.SAMN03080606_03580"/>
<dbReference type="PRINTS" id="PR00411">
    <property type="entry name" value="PNDRDTASEI"/>
</dbReference>
<dbReference type="Pfam" id="PF03486">
    <property type="entry name" value="HI0933_like"/>
    <property type="match status" value="1"/>
</dbReference>
<dbReference type="InterPro" id="IPR004792">
    <property type="entry name" value="BaiN-like"/>
</dbReference>
<dbReference type="InterPro" id="IPR036188">
    <property type="entry name" value="FAD/NAD-bd_sf"/>
</dbReference>
<dbReference type="InterPro" id="IPR057661">
    <property type="entry name" value="RsdA/BaiN/AoA(So)_Rossmann"/>
</dbReference>
<evidence type="ECO:0000259" key="5">
    <source>
        <dbReference type="Pfam" id="PF22780"/>
    </source>
</evidence>
<dbReference type="PANTHER" id="PTHR42887">
    <property type="entry name" value="OS12G0638800 PROTEIN"/>
    <property type="match status" value="1"/>
</dbReference>
<dbReference type="NCBIfam" id="TIGR00275">
    <property type="entry name" value="aminoacetone oxidase family FAD-binding enzyme"/>
    <property type="match status" value="1"/>
</dbReference>
<name>A0A1G5KL71_9FIRM</name>
<gene>
    <name evidence="6" type="ORF">SAMN03080606_03580</name>
</gene>
<dbReference type="Pfam" id="PF22780">
    <property type="entry name" value="HI0933_like_1st"/>
    <property type="match status" value="1"/>
</dbReference>
<dbReference type="Gene3D" id="1.10.8.260">
    <property type="entry name" value="HI0933 insert domain-like"/>
    <property type="match status" value="1"/>
</dbReference>
<evidence type="ECO:0000256" key="1">
    <source>
        <dbReference type="ARBA" id="ARBA00001974"/>
    </source>
</evidence>
<dbReference type="Proteomes" id="UP000198636">
    <property type="component" value="Unassembled WGS sequence"/>
</dbReference>